<keyword evidence="2 6" id="KW-0812">Transmembrane</keyword>
<name>A0ABT4Q5E1_9BACL</name>
<dbReference type="Pfam" id="PF06305">
    <property type="entry name" value="LapA_dom"/>
    <property type="match status" value="1"/>
</dbReference>
<feature type="domain" description="Lipopolysaccharide assembly protein A" evidence="7">
    <location>
        <begin position="24"/>
        <end position="84"/>
    </location>
</feature>
<evidence type="ECO:0000259" key="7">
    <source>
        <dbReference type="Pfam" id="PF06305"/>
    </source>
</evidence>
<dbReference type="Proteomes" id="UP001527882">
    <property type="component" value="Unassembled WGS sequence"/>
</dbReference>
<evidence type="ECO:0000256" key="2">
    <source>
        <dbReference type="ARBA" id="ARBA00022692"/>
    </source>
</evidence>
<evidence type="ECO:0000313" key="9">
    <source>
        <dbReference type="Proteomes" id="UP001527882"/>
    </source>
</evidence>
<reference evidence="8 9" key="1">
    <citation type="submission" date="2022-12" db="EMBL/GenBank/DDBJ databases">
        <title>Draft genome sequence of Paenibacillus sp. dW9.</title>
        <authorList>
            <person name="Choi E.-W."/>
            <person name="Kim D.-U."/>
        </authorList>
    </citation>
    <scope>NUCLEOTIDE SEQUENCE [LARGE SCALE GENOMIC DNA]</scope>
    <source>
        <strain evidence="9">dW9</strain>
    </source>
</reference>
<evidence type="ECO:0000313" key="8">
    <source>
        <dbReference type="EMBL" id="MCZ8512056.1"/>
    </source>
</evidence>
<organism evidence="8 9">
    <name type="scientific">Paenibacillus gyeongsangnamensis</name>
    <dbReference type="NCBI Taxonomy" id="3388067"/>
    <lineage>
        <taxon>Bacteria</taxon>
        <taxon>Bacillati</taxon>
        <taxon>Bacillota</taxon>
        <taxon>Bacilli</taxon>
        <taxon>Bacillales</taxon>
        <taxon>Paenibacillaceae</taxon>
        <taxon>Paenibacillus</taxon>
    </lineage>
</organism>
<evidence type="ECO:0000256" key="4">
    <source>
        <dbReference type="ARBA" id="ARBA00023136"/>
    </source>
</evidence>
<dbReference type="PANTHER" id="PTHR41335">
    <property type="entry name" value="MEMBRANE PROTEIN-RELATED"/>
    <property type="match status" value="1"/>
</dbReference>
<accession>A0ABT4Q5E1</accession>
<feature type="compositionally biased region" description="Basic and acidic residues" evidence="5">
    <location>
        <begin position="78"/>
        <end position="87"/>
    </location>
</feature>
<dbReference type="RefSeq" id="WP_269880443.1">
    <property type="nucleotide sequence ID" value="NZ_JAQAGZ010000003.1"/>
</dbReference>
<evidence type="ECO:0000256" key="1">
    <source>
        <dbReference type="ARBA" id="ARBA00022475"/>
    </source>
</evidence>
<dbReference type="EMBL" id="JAQAGZ010000003">
    <property type="protein sequence ID" value="MCZ8512056.1"/>
    <property type="molecule type" value="Genomic_DNA"/>
</dbReference>
<feature type="region of interest" description="Disordered" evidence="5">
    <location>
        <begin position="78"/>
        <end position="110"/>
    </location>
</feature>
<keyword evidence="1" id="KW-1003">Cell membrane</keyword>
<dbReference type="InterPro" id="IPR010445">
    <property type="entry name" value="LapA_dom"/>
</dbReference>
<gene>
    <name evidence="8" type="ORF">O9H85_06365</name>
</gene>
<protein>
    <submittedName>
        <fullName evidence="8">Lipopolysaccharide assembly protein LapA domain-containing protein</fullName>
    </submittedName>
</protein>
<proteinExistence type="predicted"/>
<keyword evidence="4 6" id="KW-0472">Membrane</keyword>
<dbReference type="PANTHER" id="PTHR41335:SF1">
    <property type="entry name" value="MEMBRANE PROTEIN"/>
    <property type="match status" value="1"/>
</dbReference>
<keyword evidence="3 6" id="KW-1133">Transmembrane helix</keyword>
<sequence>MRAQWIFIFSLVFALMTAVFAVINVEPVRVNFLFTETQIPLILVILGSTLLGGLSVGLFGMFRQFQLTRKLKQLEKALGERQGEAQAEHQVQASPSSSPAEPTERRANEI</sequence>
<evidence type="ECO:0000256" key="6">
    <source>
        <dbReference type="SAM" id="Phobius"/>
    </source>
</evidence>
<evidence type="ECO:0000256" key="5">
    <source>
        <dbReference type="SAM" id="MobiDB-lite"/>
    </source>
</evidence>
<keyword evidence="9" id="KW-1185">Reference proteome</keyword>
<comment type="caution">
    <text evidence="8">The sequence shown here is derived from an EMBL/GenBank/DDBJ whole genome shotgun (WGS) entry which is preliminary data.</text>
</comment>
<feature type="transmembrane region" description="Helical" evidence="6">
    <location>
        <begin position="37"/>
        <end position="62"/>
    </location>
</feature>
<evidence type="ECO:0000256" key="3">
    <source>
        <dbReference type="ARBA" id="ARBA00022989"/>
    </source>
</evidence>